<name>A0A2P2NTX8_RHIMU</name>
<accession>A0A2P2NTX8</accession>
<reference evidence="1" key="1">
    <citation type="submission" date="2018-02" db="EMBL/GenBank/DDBJ databases">
        <title>Rhizophora mucronata_Transcriptome.</title>
        <authorList>
            <person name="Meera S.P."/>
            <person name="Sreeshan A."/>
            <person name="Augustine A."/>
        </authorList>
    </citation>
    <scope>NUCLEOTIDE SEQUENCE</scope>
    <source>
        <tissue evidence="1">Leaf</tissue>
    </source>
</reference>
<dbReference type="EMBL" id="GGEC01065483">
    <property type="protein sequence ID" value="MBX45967.1"/>
    <property type="molecule type" value="Transcribed_RNA"/>
</dbReference>
<evidence type="ECO:0000313" key="1">
    <source>
        <dbReference type="EMBL" id="MBX45967.1"/>
    </source>
</evidence>
<proteinExistence type="predicted"/>
<protein>
    <submittedName>
        <fullName evidence="1">Uncharacterized protein</fullName>
    </submittedName>
</protein>
<dbReference type="AlphaFoldDB" id="A0A2P2NTX8"/>
<sequence length="73" mass="8718">MRHCKNFMFQINKSCGVIVIQQRKHYDHKVESRKNNLAEPKSRDIVQKMATWERLFSLTSQVLSRTTQPNRND</sequence>
<organism evidence="1">
    <name type="scientific">Rhizophora mucronata</name>
    <name type="common">Asiatic mangrove</name>
    <dbReference type="NCBI Taxonomy" id="61149"/>
    <lineage>
        <taxon>Eukaryota</taxon>
        <taxon>Viridiplantae</taxon>
        <taxon>Streptophyta</taxon>
        <taxon>Embryophyta</taxon>
        <taxon>Tracheophyta</taxon>
        <taxon>Spermatophyta</taxon>
        <taxon>Magnoliopsida</taxon>
        <taxon>eudicotyledons</taxon>
        <taxon>Gunneridae</taxon>
        <taxon>Pentapetalae</taxon>
        <taxon>rosids</taxon>
        <taxon>fabids</taxon>
        <taxon>Malpighiales</taxon>
        <taxon>Rhizophoraceae</taxon>
        <taxon>Rhizophora</taxon>
    </lineage>
</organism>